<accession>A0A9W4TD81</accession>
<proteinExistence type="predicted"/>
<gene>
    <name evidence="1" type="ORF">FWILDA_LOCUS19797</name>
</gene>
<dbReference type="Proteomes" id="UP001153678">
    <property type="component" value="Unassembled WGS sequence"/>
</dbReference>
<evidence type="ECO:0000313" key="1">
    <source>
        <dbReference type="EMBL" id="CAI2200898.1"/>
    </source>
</evidence>
<sequence length="139" mass="15483">ALSHRTEVIEDNSQLQAQEDANPILDSKIACNIKTSISEKSEETVETINNVNVQNASESSEEIKSKVDQVYLGSHQNKLVVVPISSPKNIVPRSLSIKKLANSFCQANIARNKTIVAKRSEITLWCLFSKKFEDKVVEL</sequence>
<dbReference type="AlphaFoldDB" id="A0A9W4TD81"/>
<name>A0A9W4TD81_9GLOM</name>
<dbReference type="EMBL" id="CAMKVN010025796">
    <property type="protein sequence ID" value="CAI2200898.1"/>
    <property type="molecule type" value="Genomic_DNA"/>
</dbReference>
<evidence type="ECO:0000313" key="2">
    <source>
        <dbReference type="Proteomes" id="UP001153678"/>
    </source>
</evidence>
<comment type="caution">
    <text evidence="1">The sequence shown here is derived from an EMBL/GenBank/DDBJ whole genome shotgun (WGS) entry which is preliminary data.</text>
</comment>
<keyword evidence="2" id="KW-1185">Reference proteome</keyword>
<feature type="non-terminal residue" evidence="1">
    <location>
        <position position="139"/>
    </location>
</feature>
<organism evidence="1 2">
    <name type="scientific">Funneliformis geosporum</name>
    <dbReference type="NCBI Taxonomy" id="1117311"/>
    <lineage>
        <taxon>Eukaryota</taxon>
        <taxon>Fungi</taxon>
        <taxon>Fungi incertae sedis</taxon>
        <taxon>Mucoromycota</taxon>
        <taxon>Glomeromycotina</taxon>
        <taxon>Glomeromycetes</taxon>
        <taxon>Glomerales</taxon>
        <taxon>Glomeraceae</taxon>
        <taxon>Funneliformis</taxon>
    </lineage>
</organism>
<protein>
    <submittedName>
        <fullName evidence="1">8187_t:CDS:1</fullName>
    </submittedName>
</protein>
<reference evidence="1" key="1">
    <citation type="submission" date="2022-08" db="EMBL/GenBank/DDBJ databases">
        <authorList>
            <person name="Kallberg Y."/>
            <person name="Tangrot J."/>
            <person name="Rosling A."/>
        </authorList>
    </citation>
    <scope>NUCLEOTIDE SEQUENCE</scope>
    <source>
        <strain evidence="1">Wild A</strain>
    </source>
</reference>
<feature type="non-terminal residue" evidence="1">
    <location>
        <position position="1"/>
    </location>
</feature>